<sequence length="372" mass="41716">MKIVLVGAHDAWTRSTATVHRYVAWGRKLGHQIAVYGRPNPELPQLPATLDTSDADLVVFLVQVPHDIPGMPGIARMMDRIPREKRIALDLWGRFNETVRIDHDFNHLEKFDGHPDWEWKQAMTALGGTILQPTLKPRRADVGSFLFHGFDPKAVDKPFDSAKEAAEAWLAGDRGARPYGVVYVGSNWQRWSQVKPFLEGYRRSAERVGQMCLAGWDWAERPGWARDMGIAGVDTDPDLLADLRVEVRMGIRFDRIVPLLGQGLFAPVIHRPLFKELALVTNRTFETFEADCVPVLMLDRNFVEVIYGPAALRLVPGEDVGAHLESLLDDPEGAWEAVLETRAYLAQHHSIDGRLRQLEELASADVPAKAAS</sequence>
<gene>
    <name evidence="1" type="ORF">YBN1229_v1_1396</name>
</gene>
<dbReference type="Proteomes" id="UP000033187">
    <property type="component" value="Chromosome 1"/>
</dbReference>
<dbReference type="EMBL" id="LN829119">
    <property type="protein sequence ID" value="CPR17742.1"/>
    <property type="molecule type" value="Genomic_DNA"/>
</dbReference>
<organism evidence="1 2">
    <name type="scientific">Candidatus Filomicrobium marinum</name>
    <dbReference type="NCBI Taxonomy" id="1608628"/>
    <lineage>
        <taxon>Bacteria</taxon>
        <taxon>Pseudomonadati</taxon>
        <taxon>Pseudomonadota</taxon>
        <taxon>Alphaproteobacteria</taxon>
        <taxon>Hyphomicrobiales</taxon>
        <taxon>Hyphomicrobiaceae</taxon>
        <taxon>Filomicrobium</taxon>
    </lineage>
</organism>
<accession>A0A0D6JDB2</accession>
<dbReference type="KEGG" id="fiy:BN1229_v1_1396"/>
<dbReference type="OrthoDB" id="19849at2"/>
<protein>
    <recommendedName>
        <fullName evidence="3">Glycosyltransferase</fullName>
    </recommendedName>
</protein>
<keyword evidence="2" id="KW-1185">Reference proteome</keyword>
<proteinExistence type="predicted"/>
<dbReference type="RefSeq" id="WP_046477439.1">
    <property type="nucleotide sequence ID" value="NZ_LN829118.1"/>
</dbReference>
<dbReference type="KEGG" id="fil:BN1229_v1_1397"/>
<evidence type="ECO:0000313" key="1">
    <source>
        <dbReference type="EMBL" id="CPR17742.1"/>
    </source>
</evidence>
<name>A0A0D6JDB2_9HYPH</name>
<reference evidence="2" key="1">
    <citation type="submission" date="2015-02" db="EMBL/GenBank/DDBJ databases">
        <authorList>
            <person name="Chooi Y.-H."/>
        </authorList>
    </citation>
    <scope>NUCLEOTIDE SEQUENCE [LARGE SCALE GENOMIC DNA]</scope>
    <source>
        <strain evidence="2">strain Y</strain>
    </source>
</reference>
<evidence type="ECO:0000313" key="2">
    <source>
        <dbReference type="Proteomes" id="UP000033187"/>
    </source>
</evidence>
<dbReference type="AlphaFoldDB" id="A0A0D6JDB2"/>
<evidence type="ECO:0008006" key="3">
    <source>
        <dbReference type="Google" id="ProtNLM"/>
    </source>
</evidence>